<evidence type="ECO:0000256" key="1">
    <source>
        <dbReference type="ARBA" id="ARBA00023125"/>
    </source>
</evidence>
<dbReference type="CDD" id="cd00093">
    <property type="entry name" value="HTH_XRE"/>
    <property type="match status" value="1"/>
</dbReference>
<keyword evidence="4" id="KW-1185">Reference proteome</keyword>
<dbReference type="PANTHER" id="PTHR46558">
    <property type="entry name" value="TRACRIPTIONAL REGULATORY PROTEIN-RELATED-RELATED"/>
    <property type="match status" value="1"/>
</dbReference>
<dbReference type="KEGG" id="lao:AOX59_02740"/>
<dbReference type="OrthoDB" id="72638at2"/>
<organism evidence="3 4">
    <name type="scientific">Lentibacillus amyloliquefaciens</name>
    <dbReference type="NCBI Taxonomy" id="1472767"/>
    <lineage>
        <taxon>Bacteria</taxon>
        <taxon>Bacillati</taxon>
        <taxon>Bacillota</taxon>
        <taxon>Bacilli</taxon>
        <taxon>Bacillales</taxon>
        <taxon>Bacillaceae</taxon>
        <taxon>Lentibacillus</taxon>
    </lineage>
</organism>
<dbReference type="Gene3D" id="1.10.260.40">
    <property type="entry name" value="lambda repressor-like DNA-binding domains"/>
    <property type="match status" value="1"/>
</dbReference>
<evidence type="ECO:0000313" key="4">
    <source>
        <dbReference type="Proteomes" id="UP000050331"/>
    </source>
</evidence>
<evidence type="ECO:0000313" key="3">
    <source>
        <dbReference type="EMBL" id="ALX47612.1"/>
    </source>
</evidence>
<dbReference type="GO" id="GO:0003677">
    <property type="term" value="F:DNA binding"/>
    <property type="evidence" value="ECO:0007669"/>
    <property type="project" value="UniProtKB-KW"/>
</dbReference>
<dbReference type="SUPFAM" id="SSF47413">
    <property type="entry name" value="lambda repressor-like DNA-binding domains"/>
    <property type="match status" value="1"/>
</dbReference>
<dbReference type="PROSITE" id="PS50943">
    <property type="entry name" value="HTH_CROC1"/>
    <property type="match status" value="1"/>
</dbReference>
<dbReference type="PANTHER" id="PTHR46558:SF11">
    <property type="entry name" value="HTH-TYPE TRANSCRIPTIONAL REGULATOR XRE"/>
    <property type="match status" value="1"/>
</dbReference>
<protein>
    <submittedName>
        <fullName evidence="3">Transcriptional regulator</fullName>
    </submittedName>
</protein>
<dbReference type="EMBL" id="CP013862">
    <property type="protein sequence ID" value="ALX47612.1"/>
    <property type="molecule type" value="Genomic_DNA"/>
</dbReference>
<dbReference type="AlphaFoldDB" id="A0A0U4E2W2"/>
<feature type="domain" description="HTH cro/C1-type" evidence="2">
    <location>
        <begin position="10"/>
        <end position="64"/>
    </location>
</feature>
<reference evidence="3 4" key="1">
    <citation type="submission" date="2016-01" db="EMBL/GenBank/DDBJ databases">
        <title>Complete genome sequence of strain Lentibacillus amyloliquefaciens LAM0015T isolated from saline sediment.</title>
        <authorList>
            <person name="Wang J.-L."/>
            <person name="He M.-X."/>
        </authorList>
    </citation>
    <scope>NUCLEOTIDE SEQUENCE [LARGE SCALE GENOMIC DNA]</scope>
    <source>
        <strain evidence="3 4">LAM0015</strain>
    </source>
</reference>
<dbReference type="Pfam" id="PF01381">
    <property type="entry name" value="HTH_3"/>
    <property type="match status" value="1"/>
</dbReference>
<dbReference type="Proteomes" id="UP000050331">
    <property type="component" value="Chromosome"/>
</dbReference>
<name>A0A0U4E2W2_9BACI</name>
<gene>
    <name evidence="3" type="ORF">AOX59_02740</name>
</gene>
<evidence type="ECO:0000259" key="2">
    <source>
        <dbReference type="PROSITE" id="PS50943"/>
    </source>
</evidence>
<dbReference type="STRING" id="1472767.AOX59_02740"/>
<keyword evidence="1" id="KW-0238">DNA-binding</keyword>
<accession>A0A0U4E2W2</accession>
<dbReference type="SMART" id="SM00530">
    <property type="entry name" value="HTH_XRE"/>
    <property type="match status" value="1"/>
</dbReference>
<proteinExistence type="predicted"/>
<dbReference type="InterPro" id="IPR001387">
    <property type="entry name" value="Cro/C1-type_HTH"/>
</dbReference>
<sequence length="135" mass="16054">MMKKIVGPRIRELRREMGLKQEELAEKLNMSKSSIGMYERNERKPDYDTLQQIADFFGVSRPFLLGDSDQKKGYDDFDSLAAIKEIVEDLEIEDLFFHNIDDLKNLSPEDVEDIRHHLEYTLYKARQRKKKEDKQ</sequence>
<dbReference type="InterPro" id="IPR010982">
    <property type="entry name" value="Lambda_DNA-bd_dom_sf"/>
</dbReference>